<feature type="domain" description="ThuA-like" evidence="1">
    <location>
        <begin position="61"/>
        <end position="211"/>
    </location>
</feature>
<dbReference type="EMBL" id="JAOQIO010000006">
    <property type="protein sequence ID" value="MCU6790795.1"/>
    <property type="molecule type" value="Genomic_DNA"/>
</dbReference>
<protein>
    <submittedName>
        <fullName evidence="2">ThuA domain-containing protein</fullName>
    </submittedName>
</protein>
<evidence type="ECO:0000313" key="3">
    <source>
        <dbReference type="Proteomes" id="UP001652445"/>
    </source>
</evidence>
<dbReference type="RefSeq" id="WP_262682315.1">
    <property type="nucleotide sequence ID" value="NZ_JAOQIO010000006.1"/>
</dbReference>
<dbReference type="InterPro" id="IPR029010">
    <property type="entry name" value="ThuA-like"/>
</dbReference>
<dbReference type="Pfam" id="PF06283">
    <property type="entry name" value="ThuA"/>
    <property type="match status" value="1"/>
</dbReference>
<evidence type="ECO:0000313" key="2">
    <source>
        <dbReference type="EMBL" id="MCU6790795.1"/>
    </source>
</evidence>
<keyword evidence="3" id="KW-1185">Reference proteome</keyword>
<organism evidence="2 3">
    <name type="scientific">Paenibacillus baimaensis</name>
    <dbReference type="NCBI Taxonomy" id="2982185"/>
    <lineage>
        <taxon>Bacteria</taxon>
        <taxon>Bacillati</taxon>
        <taxon>Bacillota</taxon>
        <taxon>Bacilli</taxon>
        <taxon>Bacillales</taxon>
        <taxon>Paenibacillaceae</taxon>
        <taxon>Paenibacillus</taxon>
    </lineage>
</organism>
<gene>
    <name evidence="2" type="ORF">OB236_01525</name>
</gene>
<proteinExistence type="predicted"/>
<dbReference type="InterPro" id="IPR029062">
    <property type="entry name" value="Class_I_gatase-like"/>
</dbReference>
<evidence type="ECO:0000259" key="1">
    <source>
        <dbReference type="Pfam" id="PF06283"/>
    </source>
</evidence>
<dbReference type="SUPFAM" id="SSF52317">
    <property type="entry name" value="Class I glutamine amidotransferase-like"/>
    <property type="match status" value="1"/>
</dbReference>
<dbReference type="Proteomes" id="UP001652445">
    <property type="component" value="Unassembled WGS sequence"/>
</dbReference>
<sequence>MKLIYAIVGDYYHAEEPIREALNLAIKPLTDSGSYTLEYISAEELMERLQTKPAAVILFKEDRVNPKDEIVQHWLTEPISAAIVRYVEEGGGFLNWHSGLASYPPDSAFVSMLRGYFISHPSKNQMVQYNGKVPSDNSQGTSKEISFEIMDEHYFVSCDEANTSVFLRSESIDGSSIAGWQHTSGQGKVCCITPAHNKEGLLHDSMIELLRSSVQAVL</sequence>
<accession>A0ABT2U884</accession>
<comment type="caution">
    <text evidence="2">The sequence shown here is derived from an EMBL/GenBank/DDBJ whole genome shotgun (WGS) entry which is preliminary data.</text>
</comment>
<reference evidence="2 3" key="1">
    <citation type="submission" date="2022-09" db="EMBL/GenBank/DDBJ databases">
        <authorList>
            <person name="Han X.L."/>
            <person name="Wang Q."/>
            <person name="Lu T."/>
        </authorList>
    </citation>
    <scope>NUCLEOTIDE SEQUENCE [LARGE SCALE GENOMIC DNA]</scope>
    <source>
        <strain evidence="2 3">WQ 127069</strain>
    </source>
</reference>
<dbReference type="Gene3D" id="3.40.50.880">
    <property type="match status" value="1"/>
</dbReference>
<name>A0ABT2U884_9BACL</name>